<reference evidence="1 2" key="1">
    <citation type="journal article" date="2019" name="Antonie Van Leeuwenhoek">
        <title>Description of 'Ca. Methylobacter oryzae' KRF1, a novel species from the environmentally important Methylobacter clade 2.</title>
        <authorList>
            <person name="Khatri K."/>
            <person name="Mohite J.A."/>
            <person name="Pandit P.S."/>
            <person name="Bahulikar R."/>
            <person name="Rahalkar M.C."/>
        </authorList>
    </citation>
    <scope>NUCLEOTIDE SEQUENCE [LARGE SCALE GENOMIC DNA]</scope>
    <source>
        <strain evidence="1 2">KRF1</strain>
    </source>
</reference>
<accession>A0ABY3CGR6</accession>
<name>A0ABY3CGR6_9GAMM</name>
<protein>
    <submittedName>
        <fullName evidence="1">Uncharacterized protein</fullName>
    </submittedName>
</protein>
<gene>
    <name evidence="1" type="ORF">EKO24_001475</name>
</gene>
<proteinExistence type="predicted"/>
<keyword evidence="2" id="KW-1185">Reference proteome</keyword>
<evidence type="ECO:0000313" key="1">
    <source>
        <dbReference type="EMBL" id="TRX02983.1"/>
    </source>
</evidence>
<organism evidence="1 2">
    <name type="scientific">Candidatus Methylobacter oryzae</name>
    <dbReference type="NCBI Taxonomy" id="2497749"/>
    <lineage>
        <taxon>Bacteria</taxon>
        <taxon>Pseudomonadati</taxon>
        <taxon>Pseudomonadota</taxon>
        <taxon>Gammaproteobacteria</taxon>
        <taxon>Methylococcales</taxon>
        <taxon>Methylococcaceae</taxon>
        <taxon>Methylobacter</taxon>
    </lineage>
</organism>
<dbReference type="Proteomes" id="UP000733744">
    <property type="component" value="Unassembled WGS sequence"/>
</dbReference>
<sequence length="179" mass="20527">MRNLLREQRTKQELELREQEAKRLEDEHWAETRKLKEELSVIAAPSGWGSQKTANYDDQLFPDMVVDGACNRNDVEPANTKNIQLNSNDIEFSGLLNIPKKIDDWFEVIDAMTKDFFNKNGTIPTKAQAWSKLWASPPDGYGITTGKDRGENCLKMAELTLTKINFNGRWKSYTTPKSE</sequence>
<dbReference type="RefSeq" id="WP_127027350.1">
    <property type="nucleotide sequence ID" value="NZ_RYFG02000009.1"/>
</dbReference>
<comment type="caution">
    <text evidence="1">The sequence shown here is derived from an EMBL/GenBank/DDBJ whole genome shotgun (WGS) entry which is preliminary data.</text>
</comment>
<evidence type="ECO:0000313" key="2">
    <source>
        <dbReference type="Proteomes" id="UP000733744"/>
    </source>
</evidence>
<dbReference type="EMBL" id="RYFG02000009">
    <property type="protein sequence ID" value="TRX02983.1"/>
    <property type="molecule type" value="Genomic_DNA"/>
</dbReference>